<evidence type="ECO:0000256" key="1">
    <source>
        <dbReference type="SAM" id="Phobius"/>
    </source>
</evidence>
<keyword evidence="1" id="KW-1133">Transmembrane helix</keyword>
<proteinExistence type="predicted"/>
<organism evidence="3 4">
    <name type="scientific">Ornithinimicrobium cryptoxanthini</name>
    <dbReference type="NCBI Taxonomy" id="2934161"/>
    <lineage>
        <taxon>Bacteria</taxon>
        <taxon>Bacillati</taxon>
        <taxon>Actinomycetota</taxon>
        <taxon>Actinomycetes</taxon>
        <taxon>Micrococcales</taxon>
        <taxon>Ornithinimicrobiaceae</taxon>
        <taxon>Ornithinimicrobium</taxon>
    </lineage>
</organism>
<feature type="signal peptide" evidence="2">
    <location>
        <begin position="1"/>
        <end position="33"/>
    </location>
</feature>
<dbReference type="PROSITE" id="PS51318">
    <property type="entry name" value="TAT"/>
    <property type="match status" value="1"/>
</dbReference>
<sequence length="311" mass="30628">MSSARVRSTTRRLALAGTAGGAATILAATAAMGAPFATQASATALHLSVLNPAVVVDTTTETAENDGSTETVTASEQPLISLLNGQDVLTAGALGEVAVANNDGTSAACSGVTGEGGLVDVGDAANCTTPGTAPVVLNLVDVLGLVSARIEADAITATCETQADGTSSGQANLVGARLVVDQPLLIPDVIVDLDTTVAPNTDLLSLVSPTVSALLSPLVSVTLNQQVPLDHPEGTDPGYYGGLSVTAIDVDAVGDALANVELANVTCGPSADLALVPAVPLAGLPIALGTLAVVGTGVAVVTTKRRRATSH</sequence>
<evidence type="ECO:0000313" key="4">
    <source>
        <dbReference type="Proteomes" id="UP001056535"/>
    </source>
</evidence>
<gene>
    <name evidence="3" type="ORF">NF557_15975</name>
</gene>
<dbReference type="InterPro" id="IPR006311">
    <property type="entry name" value="TAT_signal"/>
</dbReference>
<name>A0ABY4YHI0_9MICO</name>
<accession>A0ABY4YHI0</accession>
<evidence type="ECO:0000256" key="2">
    <source>
        <dbReference type="SAM" id="SignalP"/>
    </source>
</evidence>
<feature type="transmembrane region" description="Helical" evidence="1">
    <location>
        <begin position="274"/>
        <end position="301"/>
    </location>
</feature>
<keyword evidence="2" id="KW-0732">Signal</keyword>
<protein>
    <submittedName>
        <fullName evidence="3">Uncharacterized protein</fullName>
    </submittedName>
</protein>
<reference evidence="3" key="1">
    <citation type="submission" date="2022-06" db="EMBL/GenBank/DDBJ databases">
        <title>Ornithinimicrobium JY.X270.</title>
        <authorList>
            <person name="Huang Y."/>
        </authorList>
    </citation>
    <scope>NUCLEOTIDE SEQUENCE</scope>
    <source>
        <strain evidence="3">JY.X270</strain>
    </source>
</reference>
<dbReference type="Proteomes" id="UP001056535">
    <property type="component" value="Chromosome"/>
</dbReference>
<evidence type="ECO:0000313" key="3">
    <source>
        <dbReference type="EMBL" id="USQ76069.1"/>
    </source>
</evidence>
<keyword evidence="1" id="KW-0812">Transmembrane</keyword>
<keyword evidence="4" id="KW-1185">Reference proteome</keyword>
<dbReference type="EMBL" id="CP099490">
    <property type="protein sequence ID" value="USQ76069.1"/>
    <property type="molecule type" value="Genomic_DNA"/>
</dbReference>
<dbReference type="RefSeq" id="WP_252620742.1">
    <property type="nucleotide sequence ID" value="NZ_CP099490.1"/>
</dbReference>
<feature type="chain" id="PRO_5047312048" evidence="2">
    <location>
        <begin position="34"/>
        <end position="311"/>
    </location>
</feature>
<keyword evidence="1" id="KW-0472">Membrane</keyword>